<gene>
    <name evidence="2" type="primary">ZMYM1_3</name>
    <name evidence="2" type="ORF">GWK47_008720</name>
</gene>
<proteinExistence type="predicted"/>
<keyword evidence="3" id="KW-1185">Reference proteome</keyword>
<organism evidence="2 3">
    <name type="scientific">Chionoecetes opilio</name>
    <name type="common">Atlantic snow crab</name>
    <name type="synonym">Cancer opilio</name>
    <dbReference type="NCBI Taxonomy" id="41210"/>
    <lineage>
        <taxon>Eukaryota</taxon>
        <taxon>Metazoa</taxon>
        <taxon>Ecdysozoa</taxon>
        <taxon>Arthropoda</taxon>
        <taxon>Crustacea</taxon>
        <taxon>Multicrustacea</taxon>
        <taxon>Malacostraca</taxon>
        <taxon>Eumalacostraca</taxon>
        <taxon>Eucarida</taxon>
        <taxon>Decapoda</taxon>
        <taxon>Pleocyemata</taxon>
        <taxon>Brachyura</taxon>
        <taxon>Eubrachyura</taxon>
        <taxon>Majoidea</taxon>
        <taxon>Majidae</taxon>
        <taxon>Chionoecetes</taxon>
    </lineage>
</organism>
<evidence type="ECO:0000313" key="3">
    <source>
        <dbReference type="Proteomes" id="UP000770661"/>
    </source>
</evidence>
<dbReference type="AlphaFoldDB" id="A0A8J4XXF8"/>
<dbReference type="PANTHER" id="PTHR45749:SF21">
    <property type="entry name" value="DUF4371 DOMAIN-CONTAINING PROTEIN"/>
    <property type="match status" value="1"/>
</dbReference>
<feature type="domain" description="DUF4371" evidence="1">
    <location>
        <begin position="25"/>
        <end position="137"/>
    </location>
</feature>
<protein>
    <submittedName>
        <fullName evidence="2">Zinc finger MYM-type protein 1</fullName>
    </submittedName>
</protein>
<dbReference type="InterPro" id="IPR025398">
    <property type="entry name" value="DUF4371"/>
</dbReference>
<dbReference type="Pfam" id="PF14291">
    <property type="entry name" value="DUF4371"/>
    <property type="match status" value="1"/>
</dbReference>
<name>A0A8J4XXF8_CHIOP</name>
<dbReference type="EMBL" id="JACEEZ010018524">
    <property type="protein sequence ID" value="KAG0716828.1"/>
    <property type="molecule type" value="Genomic_DNA"/>
</dbReference>
<dbReference type="PANTHER" id="PTHR45749">
    <property type="match status" value="1"/>
</dbReference>
<reference evidence="2" key="1">
    <citation type="submission" date="2020-07" db="EMBL/GenBank/DDBJ databases">
        <title>The High-quality genome of the commercially important snow crab, Chionoecetes opilio.</title>
        <authorList>
            <person name="Jeong J.-H."/>
            <person name="Ryu S."/>
        </authorList>
    </citation>
    <scope>NUCLEOTIDE SEQUENCE</scope>
    <source>
        <strain evidence="2">MADBK_172401_WGS</strain>
        <tissue evidence="2">Digestive gland</tissue>
    </source>
</reference>
<sequence>MKAHASSEAHMIAMRATAHGKPELSMLSNRIQNDAIMTMGTYVRKTILNETRAAKIYSFLMDETTDISHTEQASMCVRYVHDDEIKKLFIEVCDVESTTDEELETLTLAFLDRHLEIEDMRGQEYDGAANMSGAYRGLQSGILMRNEKALMSTAMLTA</sequence>
<comment type="caution">
    <text evidence="2">The sequence shown here is derived from an EMBL/GenBank/DDBJ whole genome shotgun (WGS) entry which is preliminary data.</text>
</comment>
<evidence type="ECO:0000259" key="1">
    <source>
        <dbReference type="Pfam" id="PF14291"/>
    </source>
</evidence>
<dbReference type="OrthoDB" id="6378809at2759"/>
<dbReference type="Proteomes" id="UP000770661">
    <property type="component" value="Unassembled WGS sequence"/>
</dbReference>
<evidence type="ECO:0000313" key="2">
    <source>
        <dbReference type="EMBL" id="KAG0716828.1"/>
    </source>
</evidence>
<accession>A0A8J4XXF8</accession>